<dbReference type="HOGENOM" id="CLU_1783372_0_0_10"/>
<evidence type="ECO:0000313" key="1">
    <source>
        <dbReference type="EMBL" id="EHQ03054.1"/>
    </source>
</evidence>
<reference evidence="2" key="1">
    <citation type="journal article" date="2012" name="Stand. Genomic Sci.">
        <title>Genome sequence of the Antarctic rhodopsins-containing flavobacterium Gillisia limnaea type strain (R-8282(T)).</title>
        <authorList>
            <person name="Riedel T."/>
            <person name="Held B."/>
            <person name="Nolan M."/>
            <person name="Lucas S."/>
            <person name="Lapidus A."/>
            <person name="Tice H."/>
            <person name="Del Rio T.G."/>
            <person name="Cheng J.F."/>
            <person name="Han C."/>
            <person name="Tapia R."/>
            <person name="Goodwin L.A."/>
            <person name="Pitluck S."/>
            <person name="Liolios K."/>
            <person name="Mavromatis K."/>
            <person name="Pagani I."/>
            <person name="Ivanova N."/>
            <person name="Mikhailova N."/>
            <person name="Pati A."/>
            <person name="Chen A."/>
            <person name="Palaniappan K."/>
            <person name="Land M."/>
            <person name="Rohde M."/>
            <person name="Tindall B.J."/>
            <person name="Detter J.C."/>
            <person name="Goker M."/>
            <person name="Bristow J."/>
            <person name="Eisen J.A."/>
            <person name="Markowitz V."/>
            <person name="Hugenholtz P."/>
            <person name="Kyrpides N.C."/>
            <person name="Klenk H.P."/>
            <person name="Woyke T."/>
        </authorList>
    </citation>
    <scope>NUCLEOTIDE SEQUENCE [LARGE SCALE GENOMIC DNA]</scope>
    <source>
        <strain evidence="2">DSM 15749 / LMG 21470 / R-8282</strain>
    </source>
</reference>
<dbReference type="RefSeq" id="WP_006989362.1">
    <property type="nucleotide sequence ID" value="NZ_JH594606.1"/>
</dbReference>
<name>H2BX64_GILLR</name>
<dbReference type="Proteomes" id="UP000003844">
    <property type="component" value="Unassembled WGS sequence"/>
</dbReference>
<gene>
    <name evidence="1" type="ORF">Gilli_2428</name>
</gene>
<dbReference type="SUPFAM" id="SSF50630">
    <property type="entry name" value="Acid proteases"/>
    <property type="match status" value="1"/>
</dbReference>
<dbReference type="CDD" id="cd05483">
    <property type="entry name" value="retropepsin_like_bacteria"/>
    <property type="match status" value="1"/>
</dbReference>
<dbReference type="InterPro" id="IPR021109">
    <property type="entry name" value="Peptidase_aspartic_dom_sf"/>
</dbReference>
<dbReference type="AlphaFoldDB" id="H2BX64"/>
<dbReference type="eggNOG" id="COG3577">
    <property type="taxonomic scope" value="Bacteria"/>
</dbReference>
<accession>H2BX64</accession>
<evidence type="ECO:0000313" key="2">
    <source>
        <dbReference type="Proteomes" id="UP000003844"/>
    </source>
</evidence>
<keyword evidence="2" id="KW-1185">Reference proteome</keyword>
<dbReference type="Pfam" id="PF13650">
    <property type="entry name" value="Asp_protease_2"/>
    <property type="match status" value="1"/>
</dbReference>
<sequence>MSSLRKLMEDKGYQRIKLKFTETQHFELVAKINKIEGNFILDTGASSTCVGFEAVTHFKLLAQDSEVRAAGAGATNMLTQIAQQNNIEIKGWRTKKIDLVLFDLTHVNQALVNHKAEKVHGIIGADILKKGKAVIDYKNKALYLK</sequence>
<organism evidence="1 2">
    <name type="scientific">Gillisia limnaea (strain DSM 15749 / LMG 21470 / R-8282)</name>
    <dbReference type="NCBI Taxonomy" id="865937"/>
    <lineage>
        <taxon>Bacteria</taxon>
        <taxon>Pseudomonadati</taxon>
        <taxon>Bacteroidota</taxon>
        <taxon>Flavobacteriia</taxon>
        <taxon>Flavobacteriales</taxon>
        <taxon>Flavobacteriaceae</taxon>
        <taxon>Gillisia</taxon>
    </lineage>
</organism>
<dbReference type="EMBL" id="JH594606">
    <property type="protein sequence ID" value="EHQ03054.1"/>
    <property type="molecule type" value="Genomic_DNA"/>
</dbReference>
<protein>
    <recommendedName>
        <fullName evidence="3">Aspartyl protease</fullName>
    </recommendedName>
</protein>
<evidence type="ECO:0008006" key="3">
    <source>
        <dbReference type="Google" id="ProtNLM"/>
    </source>
</evidence>
<dbReference type="InterPro" id="IPR034122">
    <property type="entry name" value="Retropepsin-like_bacterial"/>
</dbReference>
<dbReference type="OrthoDB" id="5975497at2"/>
<dbReference type="Gene3D" id="2.40.70.10">
    <property type="entry name" value="Acid Proteases"/>
    <property type="match status" value="1"/>
</dbReference>
<proteinExistence type="predicted"/>
<dbReference type="STRING" id="865937.Gilli_2428"/>